<dbReference type="RefSeq" id="WP_166699525.1">
    <property type="nucleotide sequence ID" value="NZ_JAAQTL010000001.1"/>
</dbReference>
<keyword evidence="1" id="KW-0472">Membrane</keyword>
<evidence type="ECO:0000313" key="2">
    <source>
        <dbReference type="EMBL" id="NID15832.1"/>
    </source>
</evidence>
<name>A0A7X5QUU3_9GAMM</name>
<dbReference type="Proteomes" id="UP000518878">
    <property type="component" value="Unassembled WGS sequence"/>
</dbReference>
<keyword evidence="1" id="KW-1133">Transmembrane helix</keyword>
<evidence type="ECO:0000256" key="1">
    <source>
        <dbReference type="SAM" id="Phobius"/>
    </source>
</evidence>
<organism evidence="2 3">
    <name type="scientific">Luteibacter yeojuensis</name>
    <dbReference type="NCBI Taxonomy" id="345309"/>
    <lineage>
        <taxon>Bacteria</taxon>
        <taxon>Pseudomonadati</taxon>
        <taxon>Pseudomonadota</taxon>
        <taxon>Gammaproteobacteria</taxon>
        <taxon>Lysobacterales</taxon>
        <taxon>Rhodanobacteraceae</taxon>
        <taxon>Luteibacter</taxon>
    </lineage>
</organism>
<feature type="transmembrane region" description="Helical" evidence="1">
    <location>
        <begin position="393"/>
        <end position="414"/>
    </location>
</feature>
<evidence type="ECO:0000313" key="3">
    <source>
        <dbReference type="Proteomes" id="UP000518878"/>
    </source>
</evidence>
<keyword evidence="2" id="KW-0378">Hydrolase</keyword>
<feature type="transmembrane region" description="Helical" evidence="1">
    <location>
        <begin position="287"/>
        <end position="310"/>
    </location>
</feature>
<feature type="transmembrane region" description="Helical" evidence="1">
    <location>
        <begin position="258"/>
        <end position="275"/>
    </location>
</feature>
<gene>
    <name evidence="2" type="ORF">HBF32_10225</name>
</gene>
<keyword evidence="1" id="KW-0812">Transmembrane</keyword>
<comment type="caution">
    <text evidence="2">The sequence shown here is derived from an EMBL/GenBank/DDBJ whole genome shotgun (WGS) entry which is preliminary data.</text>
</comment>
<feature type="transmembrane region" description="Helical" evidence="1">
    <location>
        <begin position="330"/>
        <end position="346"/>
    </location>
</feature>
<proteinExistence type="predicted"/>
<dbReference type="EMBL" id="JAAQTL010000001">
    <property type="protein sequence ID" value="NID15832.1"/>
    <property type="molecule type" value="Genomic_DNA"/>
</dbReference>
<sequence length="420" mass="45712">MSGPAPANPADTGHLTLARSTAPLNGPWRFHLGDDPRWSSPAYDDSAWETVDLTPAPGAHDGDVGLPGYVPGWSRRGHAGYTGYAWYRTIVSVDSTAEASLALTGPTLVDSTYQLYVDGKLLGGSGDFTGAIPTVFGVRPAVFPLPAASSATTRTYVIAFRVWMDPIDAGVDNGGIHVAPTIGDAASIDVLHQAQWLKTFNGYVADAVEPLAFVLLACMALAVSYRWLAAALVLLALLRINQVLFAWTDFFPLRWYDIATAVVLKPLNLAAWALAWREWFQVKRYPWLGRTVWALAAVYLVFAWLGRPWFPPASGDGFKGFANMIVEGVRWAYVAIYLWIVGTGALRSGKPSAWLTTLAAILVGIGLFATELNVLGIPGIWFPYGVGVARGQYAYAGFIVVLFLLILLRFRYLLVRDNSR</sequence>
<dbReference type="InterPro" id="IPR008979">
    <property type="entry name" value="Galactose-bd-like_sf"/>
</dbReference>
<feature type="transmembrane region" description="Helical" evidence="1">
    <location>
        <begin position="358"/>
        <end position="381"/>
    </location>
</feature>
<feature type="transmembrane region" description="Helical" evidence="1">
    <location>
        <begin position="211"/>
        <end position="238"/>
    </location>
</feature>
<dbReference type="GO" id="GO:0016787">
    <property type="term" value="F:hydrolase activity"/>
    <property type="evidence" value="ECO:0007669"/>
    <property type="project" value="UniProtKB-KW"/>
</dbReference>
<accession>A0A7X5QUU3</accession>
<protein>
    <submittedName>
        <fullName evidence="2">Glycoside hydrolase</fullName>
    </submittedName>
</protein>
<reference evidence="2 3" key="1">
    <citation type="journal article" date="2006" name="Int. J. Syst. Evol. Microbiol.">
        <title>Dyella yeojuensis sp. nov., isolated from greenhouse soil in Korea.</title>
        <authorList>
            <person name="Kim B.Y."/>
            <person name="Weon H.Y."/>
            <person name="Lee K.H."/>
            <person name="Seok S.J."/>
            <person name="Kwon S.W."/>
            <person name="Go S.J."/>
            <person name="Stackebrandt E."/>
        </authorList>
    </citation>
    <scope>NUCLEOTIDE SEQUENCE [LARGE SCALE GENOMIC DNA]</scope>
    <source>
        <strain evidence="2 3">DSM 17673</strain>
    </source>
</reference>
<dbReference type="Gene3D" id="2.60.120.260">
    <property type="entry name" value="Galactose-binding domain-like"/>
    <property type="match status" value="1"/>
</dbReference>
<keyword evidence="3" id="KW-1185">Reference proteome</keyword>
<dbReference type="AlphaFoldDB" id="A0A7X5QUU3"/>
<dbReference type="SUPFAM" id="SSF49785">
    <property type="entry name" value="Galactose-binding domain-like"/>
    <property type="match status" value="1"/>
</dbReference>